<keyword evidence="1" id="KW-0677">Repeat</keyword>
<dbReference type="InterPro" id="IPR015915">
    <property type="entry name" value="Kelch-typ_b-propeller"/>
</dbReference>
<evidence type="ECO:0000313" key="5">
    <source>
        <dbReference type="EMBL" id="KAK4137952.1"/>
    </source>
</evidence>
<proteinExistence type="predicted"/>
<evidence type="ECO:0000256" key="3">
    <source>
        <dbReference type="SAM" id="MobiDB-lite"/>
    </source>
</evidence>
<feature type="region of interest" description="Disordered" evidence="3">
    <location>
        <begin position="442"/>
        <end position="473"/>
    </location>
</feature>
<organism evidence="5 6">
    <name type="scientific">Trichocladium antarcticum</name>
    <dbReference type="NCBI Taxonomy" id="1450529"/>
    <lineage>
        <taxon>Eukaryota</taxon>
        <taxon>Fungi</taxon>
        <taxon>Dikarya</taxon>
        <taxon>Ascomycota</taxon>
        <taxon>Pezizomycotina</taxon>
        <taxon>Sordariomycetes</taxon>
        <taxon>Sordariomycetidae</taxon>
        <taxon>Sordariales</taxon>
        <taxon>Chaetomiaceae</taxon>
        <taxon>Trichocladium</taxon>
    </lineage>
</organism>
<dbReference type="PANTHER" id="PTHR47435:SF4">
    <property type="entry name" value="KELCH REPEAT PROTEIN (AFU_ORTHOLOGUE AFUA_5G12780)"/>
    <property type="match status" value="1"/>
</dbReference>
<keyword evidence="6" id="KW-1185">Reference proteome</keyword>
<evidence type="ECO:0000313" key="6">
    <source>
        <dbReference type="Proteomes" id="UP001304895"/>
    </source>
</evidence>
<evidence type="ECO:0000256" key="1">
    <source>
        <dbReference type="ARBA" id="ARBA00022737"/>
    </source>
</evidence>
<dbReference type="AlphaFoldDB" id="A0AAN6URN3"/>
<keyword evidence="4" id="KW-0812">Transmembrane</keyword>
<accession>A0AAN6URN3</accession>
<keyword evidence="4" id="KW-1133">Transmembrane helix</keyword>
<dbReference type="Proteomes" id="UP001304895">
    <property type="component" value="Unassembled WGS sequence"/>
</dbReference>
<dbReference type="EMBL" id="MU853402">
    <property type="protein sequence ID" value="KAK4137952.1"/>
    <property type="molecule type" value="Genomic_DNA"/>
</dbReference>
<reference evidence="5" key="1">
    <citation type="journal article" date="2023" name="Mol. Phylogenet. Evol.">
        <title>Genome-scale phylogeny and comparative genomics of the fungal order Sordariales.</title>
        <authorList>
            <person name="Hensen N."/>
            <person name="Bonometti L."/>
            <person name="Westerberg I."/>
            <person name="Brannstrom I.O."/>
            <person name="Guillou S."/>
            <person name="Cros-Aarteil S."/>
            <person name="Calhoun S."/>
            <person name="Haridas S."/>
            <person name="Kuo A."/>
            <person name="Mondo S."/>
            <person name="Pangilinan J."/>
            <person name="Riley R."/>
            <person name="LaButti K."/>
            <person name="Andreopoulos B."/>
            <person name="Lipzen A."/>
            <person name="Chen C."/>
            <person name="Yan M."/>
            <person name="Daum C."/>
            <person name="Ng V."/>
            <person name="Clum A."/>
            <person name="Steindorff A."/>
            <person name="Ohm R.A."/>
            <person name="Martin F."/>
            <person name="Silar P."/>
            <person name="Natvig D.O."/>
            <person name="Lalanne C."/>
            <person name="Gautier V."/>
            <person name="Ament-Velasquez S.L."/>
            <person name="Kruys A."/>
            <person name="Hutchinson M.I."/>
            <person name="Powell A.J."/>
            <person name="Barry K."/>
            <person name="Miller A.N."/>
            <person name="Grigoriev I.V."/>
            <person name="Debuchy R."/>
            <person name="Gladieux P."/>
            <person name="Hiltunen Thoren M."/>
            <person name="Johannesson H."/>
        </authorList>
    </citation>
    <scope>NUCLEOTIDE SEQUENCE</scope>
    <source>
        <strain evidence="5">CBS 123565</strain>
    </source>
</reference>
<name>A0AAN6URN3_9PEZI</name>
<dbReference type="GO" id="GO:0019760">
    <property type="term" value="P:glucosinolate metabolic process"/>
    <property type="evidence" value="ECO:0007669"/>
    <property type="project" value="UniProtKB-ARBA"/>
</dbReference>
<dbReference type="Gene3D" id="2.120.10.80">
    <property type="entry name" value="Kelch-type beta propeller"/>
    <property type="match status" value="1"/>
</dbReference>
<reference evidence="5" key="2">
    <citation type="submission" date="2023-05" db="EMBL/GenBank/DDBJ databases">
        <authorList>
            <consortium name="Lawrence Berkeley National Laboratory"/>
            <person name="Steindorff A."/>
            <person name="Hensen N."/>
            <person name="Bonometti L."/>
            <person name="Westerberg I."/>
            <person name="Brannstrom I.O."/>
            <person name="Guillou S."/>
            <person name="Cros-Aarteil S."/>
            <person name="Calhoun S."/>
            <person name="Haridas S."/>
            <person name="Kuo A."/>
            <person name="Mondo S."/>
            <person name="Pangilinan J."/>
            <person name="Riley R."/>
            <person name="Labutti K."/>
            <person name="Andreopoulos B."/>
            <person name="Lipzen A."/>
            <person name="Chen C."/>
            <person name="Yanf M."/>
            <person name="Daum C."/>
            <person name="Ng V."/>
            <person name="Clum A."/>
            <person name="Ohm R."/>
            <person name="Martin F."/>
            <person name="Silar P."/>
            <person name="Natvig D."/>
            <person name="Lalanne C."/>
            <person name="Gautier V."/>
            <person name="Ament-Velasquez S.L."/>
            <person name="Kruys A."/>
            <person name="Hutchinson M.I."/>
            <person name="Powell A.J."/>
            <person name="Barry K."/>
            <person name="Miller A.N."/>
            <person name="Grigoriev I.V."/>
            <person name="Debuchy R."/>
            <person name="Gladieux P."/>
            <person name="Thoren M.H."/>
            <person name="Johannesson H."/>
        </authorList>
    </citation>
    <scope>NUCLEOTIDE SEQUENCE</scope>
    <source>
        <strain evidence="5">CBS 123565</strain>
    </source>
</reference>
<protein>
    <recommendedName>
        <fullName evidence="7">Kelch repeat protein</fullName>
    </recommendedName>
</protein>
<comment type="caution">
    <text evidence="5">The sequence shown here is derived from an EMBL/GenBank/DDBJ whole genome shotgun (WGS) entry which is preliminary data.</text>
</comment>
<evidence type="ECO:0000256" key="2">
    <source>
        <dbReference type="ARBA" id="ARBA00023004"/>
    </source>
</evidence>
<evidence type="ECO:0000256" key="4">
    <source>
        <dbReference type="SAM" id="Phobius"/>
    </source>
</evidence>
<feature type="region of interest" description="Disordered" evidence="3">
    <location>
        <begin position="504"/>
        <end position="533"/>
    </location>
</feature>
<evidence type="ECO:0008006" key="7">
    <source>
        <dbReference type="Google" id="ProtNLM"/>
    </source>
</evidence>
<gene>
    <name evidence="5" type="ORF">BT67DRAFT_371835</name>
</gene>
<feature type="region of interest" description="Disordered" evidence="3">
    <location>
        <begin position="645"/>
        <end position="668"/>
    </location>
</feature>
<sequence length="668" mass="70217">MAIACAAPSPHACVSSRSVSSPQANGVVDASAFLRRAYHSSAILDRRLYIDGGEFSFSKGDGISYESSNSLISIDLDQAWVNGSVTLHSTPKPPEVPSLTYGGIWVDRKEGVLYTGFAGTTPSFGDTAPSPQGLWSFTPDGSGGGTWENLNKTADALFTDGPRPYQGQVASGRDLGFFLGGFVGDGAGGQQHHPVGNLITYDFSSGKATNSTVWDGSGLFHGWGHSGGINYVPSFGKRGILINVGGHQDHREDSDGLVDFQTVQVYDIDSQQWLEQKTSGDTPLPRKEFCIAGAPSSERTYEILVYAGWDGHFGLAAKLYDSAYVLTLPGFFWVKADYLPQHPRHGLTCNAVGGGQILAIGGVDSAEQQDGVNGISTTGFNTADPLTQGLAIFYLTGLTWSSAYSSNAGPQPPASRIQQYYKFQGRQPLNGFSNSALGAIFSTDDFSPSNPGEGGPFPPSTSSSSAAENDRHDTRTRTIVGSVLGSAAGIGALTAFTLLFRRRRRRRRHSRRSAAEGKDRVAGGAGGGEGQPALTDETAEMMARGKNVEASYGGAETATVSEGVTTLVPSPVEGTVEIDGGERLEMEVCERPGELEGEGTAVPLLVGGGQGPVEIAGEERLEMEVCERPGELEGEEVAVPQELSGEAAVLELPGSGGRPPAELPAEVP</sequence>
<dbReference type="SUPFAM" id="SSF50965">
    <property type="entry name" value="Galactose oxidase, central domain"/>
    <property type="match status" value="1"/>
</dbReference>
<keyword evidence="2" id="KW-0408">Iron</keyword>
<feature type="transmembrane region" description="Helical" evidence="4">
    <location>
        <begin position="479"/>
        <end position="500"/>
    </location>
</feature>
<dbReference type="PANTHER" id="PTHR47435">
    <property type="entry name" value="KELCH REPEAT PROTEIN (AFU_ORTHOLOGUE AFUA_5G12780)"/>
    <property type="match status" value="1"/>
</dbReference>
<dbReference type="InterPro" id="IPR011043">
    <property type="entry name" value="Gal_Oxase/kelch_b-propeller"/>
</dbReference>
<keyword evidence="4" id="KW-0472">Membrane</keyword>